<accession>A0A0B5AMH0</accession>
<dbReference type="PANTHER" id="PTHR30185">
    <property type="entry name" value="CRYPTIC BETA-GLUCOSIDE BGL OPERON ANTITERMINATOR"/>
    <property type="match status" value="1"/>
</dbReference>
<evidence type="ECO:0000313" key="8">
    <source>
        <dbReference type="EMBL" id="AJD89847.1"/>
    </source>
</evidence>
<dbReference type="HOGENOM" id="CLU_013442_2_0_9"/>
<dbReference type="Pfam" id="PF00359">
    <property type="entry name" value="PTS_EIIA_2"/>
    <property type="match status" value="1"/>
</dbReference>
<evidence type="ECO:0000256" key="4">
    <source>
        <dbReference type="ARBA" id="ARBA00023163"/>
    </source>
</evidence>
<evidence type="ECO:0000256" key="1">
    <source>
        <dbReference type="ARBA" id="ARBA00022679"/>
    </source>
</evidence>
<dbReference type="Pfam" id="PF08279">
    <property type="entry name" value="HTH_11"/>
    <property type="match status" value="1"/>
</dbReference>
<dbReference type="OrthoDB" id="9776005at2"/>
<dbReference type="InterPro" id="IPR013011">
    <property type="entry name" value="PTS_EIIB_2"/>
</dbReference>
<dbReference type="InterPro" id="IPR036095">
    <property type="entry name" value="PTS_EIIB-like_sf"/>
</dbReference>
<dbReference type="GO" id="GO:0006355">
    <property type="term" value="P:regulation of DNA-templated transcription"/>
    <property type="evidence" value="ECO:0007669"/>
    <property type="project" value="InterPro"/>
</dbReference>
<dbReference type="InterPro" id="IPR050661">
    <property type="entry name" value="BglG_antiterminators"/>
</dbReference>
<dbReference type="STRING" id="1508404.JMA_05300"/>
<dbReference type="CDD" id="cd05568">
    <property type="entry name" value="PTS_IIB_bgl_like"/>
    <property type="match status" value="1"/>
</dbReference>
<dbReference type="EMBL" id="CP009416">
    <property type="protein sequence ID" value="AJD89847.1"/>
    <property type="molecule type" value="Genomic_DNA"/>
</dbReference>
<evidence type="ECO:0000313" key="9">
    <source>
        <dbReference type="Proteomes" id="UP000031449"/>
    </source>
</evidence>
<dbReference type="GO" id="GO:0009401">
    <property type="term" value="P:phosphoenolpyruvate-dependent sugar phosphotransferase system"/>
    <property type="evidence" value="ECO:0007669"/>
    <property type="project" value="InterPro"/>
</dbReference>
<dbReference type="PANTHER" id="PTHR30185:SF18">
    <property type="entry name" value="TRANSCRIPTIONAL REGULATOR MTLR"/>
    <property type="match status" value="1"/>
</dbReference>
<dbReference type="SUPFAM" id="SSF63520">
    <property type="entry name" value="PTS-regulatory domain, PRD"/>
    <property type="match status" value="2"/>
</dbReference>
<dbReference type="Gene3D" id="3.40.930.10">
    <property type="entry name" value="Mannitol-specific EII, Chain A"/>
    <property type="match status" value="1"/>
</dbReference>
<feature type="domain" description="PRD" evidence="7">
    <location>
        <begin position="307"/>
        <end position="412"/>
    </location>
</feature>
<evidence type="ECO:0000259" key="5">
    <source>
        <dbReference type="PROSITE" id="PS51094"/>
    </source>
</evidence>
<keyword evidence="3" id="KW-0805">Transcription regulation</keyword>
<sequence>MYMTGRERKMLHILLTAQHQYTTLAELADHLQVSQRTIQRELQKLEDICTQFNLKIDKQAGRGMRLAGDGADFEKLESALLQVPSSELDPGERKILLLHYLMKENAVVKQAGLANEFQMTNAALSQLLDELEEFLNPYGVTIIRRRGYGIELSGDEKAKRRSLANLMMEELESSSIYSIHEGQLFNQRTLDHRVFSIVSRDEFDQVDRLIKPEISGLPYPLTDSAYVSLLLHICLSLERIRAGATVEHQEKLLAELKELQEYEIAKKITHLISEAFDLKIEEQETGYITIHLKTAKRRFQEQFVDQLTDPELAVTVHQLVRAISDRMNVNLIDDPDLIEGLIAHIEPGIQRAKEKNYTYNPLTKRIKKEYPELFEAVRAGLSEVLPAYEFPDGEIAFLALHFGSALEGVTGPDSLNVLVVCASGIGTSKMIGSRLNKEFDEFKSITLSSISEVEKHLEDAHYDLIVSTVGLSGLAEDYLLVNPLLPQQDAERIRAAIQTIKPMKKPSAMKQKPDDPVPFLHRLKLMNQYATSVEQILKQFRIEAVDYHKKFEKVLSKIDASLYEEELIHKKGAVTKSLTERESLGGMAIPDTGLALYHCKDQAVRQPVFRLYDLTSPYMLKGMDGEPTEVSRLILMISPADPDHKGAEVLSSISGSLVEEEYTMHLIRNGNQQEVFQFLQKTLNQFYTTKSHQLMEGSS</sequence>
<feature type="domain" description="PTS EIIA type-2" evidence="5">
    <location>
        <begin position="535"/>
        <end position="682"/>
    </location>
</feature>
<feature type="domain" description="PRD" evidence="7">
    <location>
        <begin position="197"/>
        <end position="302"/>
    </location>
</feature>
<evidence type="ECO:0000259" key="7">
    <source>
        <dbReference type="PROSITE" id="PS51372"/>
    </source>
</evidence>
<dbReference type="Pfam" id="PF00874">
    <property type="entry name" value="PRD"/>
    <property type="match status" value="2"/>
</dbReference>
<dbReference type="InterPro" id="IPR016152">
    <property type="entry name" value="PTrfase/Anion_transptr"/>
</dbReference>
<dbReference type="GO" id="GO:0008982">
    <property type="term" value="F:protein-N(PI)-phosphohistidine-sugar phosphotransferase activity"/>
    <property type="evidence" value="ECO:0007669"/>
    <property type="project" value="InterPro"/>
</dbReference>
<keyword evidence="2" id="KW-0677">Repeat</keyword>
<evidence type="ECO:0000256" key="3">
    <source>
        <dbReference type="ARBA" id="ARBA00023015"/>
    </source>
</evidence>
<dbReference type="PROSITE" id="PS51099">
    <property type="entry name" value="PTS_EIIB_TYPE_2"/>
    <property type="match status" value="1"/>
</dbReference>
<dbReference type="InterPro" id="IPR011608">
    <property type="entry name" value="PRD"/>
</dbReference>
<dbReference type="PROSITE" id="PS51372">
    <property type="entry name" value="PRD_2"/>
    <property type="match status" value="2"/>
</dbReference>
<dbReference type="Proteomes" id="UP000031449">
    <property type="component" value="Chromosome"/>
</dbReference>
<dbReference type="PROSITE" id="PS51094">
    <property type="entry name" value="PTS_EIIA_TYPE_2"/>
    <property type="match status" value="1"/>
</dbReference>
<dbReference type="Gene3D" id="1.10.1790.10">
    <property type="entry name" value="PRD domain"/>
    <property type="match status" value="2"/>
</dbReference>
<evidence type="ECO:0000256" key="2">
    <source>
        <dbReference type="ARBA" id="ARBA00022737"/>
    </source>
</evidence>
<dbReference type="KEGG" id="jeo:JMA_05300"/>
<dbReference type="BioCyc" id="JESP1508404:G14D9-9747-MONOMER"/>
<dbReference type="InterPro" id="IPR036388">
    <property type="entry name" value="WH-like_DNA-bd_sf"/>
</dbReference>
<dbReference type="InterPro" id="IPR002178">
    <property type="entry name" value="PTS_EIIA_type-2_dom"/>
</dbReference>
<reference evidence="8 9" key="1">
    <citation type="submission" date="2014-08" db="EMBL/GenBank/DDBJ databases">
        <title>Complete genome of a marine bacteria Jeotgalibacillus malaysiensis.</title>
        <authorList>
            <person name="Yaakop A.S."/>
            <person name="Chan K.-G."/>
            <person name="Goh K.M."/>
        </authorList>
    </citation>
    <scope>NUCLEOTIDE SEQUENCE [LARGE SCALE GENOMIC DNA]</scope>
    <source>
        <strain evidence="8 9">D5</strain>
    </source>
</reference>
<evidence type="ECO:0000259" key="6">
    <source>
        <dbReference type="PROSITE" id="PS51099"/>
    </source>
</evidence>
<dbReference type="Gene3D" id="1.10.10.10">
    <property type="entry name" value="Winged helix-like DNA-binding domain superfamily/Winged helix DNA-binding domain"/>
    <property type="match status" value="1"/>
</dbReference>
<keyword evidence="4" id="KW-0804">Transcription</keyword>
<dbReference type="InterPro" id="IPR036390">
    <property type="entry name" value="WH_DNA-bd_sf"/>
</dbReference>
<dbReference type="Gene3D" id="3.40.50.2300">
    <property type="match status" value="1"/>
</dbReference>
<dbReference type="SUPFAM" id="SSF52794">
    <property type="entry name" value="PTS system IIB component-like"/>
    <property type="match status" value="1"/>
</dbReference>
<organism evidence="8 9">
    <name type="scientific">Jeotgalibacillus malaysiensis</name>
    <dbReference type="NCBI Taxonomy" id="1508404"/>
    <lineage>
        <taxon>Bacteria</taxon>
        <taxon>Bacillati</taxon>
        <taxon>Bacillota</taxon>
        <taxon>Bacilli</taxon>
        <taxon>Bacillales</taxon>
        <taxon>Caryophanaceae</taxon>
        <taxon>Jeotgalibacillus</taxon>
    </lineage>
</organism>
<name>A0A0B5AMH0_9BACL</name>
<gene>
    <name evidence="8" type="ORF">JMA_05300</name>
</gene>
<dbReference type="AlphaFoldDB" id="A0A0B5AMH0"/>
<keyword evidence="1" id="KW-0808">Transferase</keyword>
<dbReference type="SUPFAM" id="SSF46785">
    <property type="entry name" value="Winged helix' DNA-binding domain"/>
    <property type="match status" value="1"/>
</dbReference>
<dbReference type="InterPro" id="IPR036634">
    <property type="entry name" value="PRD_sf"/>
</dbReference>
<keyword evidence="9" id="KW-1185">Reference proteome</keyword>
<dbReference type="InterPro" id="IPR013196">
    <property type="entry name" value="HTH_11"/>
</dbReference>
<feature type="domain" description="PTS EIIB type-2" evidence="6">
    <location>
        <begin position="415"/>
        <end position="505"/>
    </location>
</feature>
<proteinExistence type="predicted"/>
<protein>
    <submittedName>
        <fullName evidence="8">Uncharacterized protein</fullName>
    </submittedName>
</protein>
<dbReference type="SUPFAM" id="SSF55804">
    <property type="entry name" value="Phoshotransferase/anion transport protein"/>
    <property type="match status" value="1"/>
</dbReference>